<feature type="signal peptide" evidence="4">
    <location>
        <begin position="1"/>
        <end position="24"/>
    </location>
</feature>
<keyword evidence="1" id="KW-0677">Repeat</keyword>
<name>A0A840X8G9_9MICO</name>
<dbReference type="InterPro" id="IPR013783">
    <property type="entry name" value="Ig-like_fold"/>
</dbReference>
<organism evidence="6 7">
    <name type="scientific">Microcella frigidaquae</name>
    <dbReference type="NCBI Taxonomy" id="424758"/>
    <lineage>
        <taxon>Bacteria</taxon>
        <taxon>Bacillati</taxon>
        <taxon>Actinomycetota</taxon>
        <taxon>Actinomycetes</taxon>
        <taxon>Micrococcales</taxon>
        <taxon>Microbacteriaceae</taxon>
        <taxon>Microcella</taxon>
    </lineage>
</organism>
<keyword evidence="7" id="KW-1185">Reference proteome</keyword>
<feature type="domain" description="Fibronectin type-III" evidence="5">
    <location>
        <begin position="276"/>
        <end position="373"/>
    </location>
</feature>
<dbReference type="EMBL" id="JACHBS010000001">
    <property type="protein sequence ID" value="MBB5618660.1"/>
    <property type="molecule type" value="Genomic_DNA"/>
</dbReference>
<evidence type="ECO:0000256" key="3">
    <source>
        <dbReference type="ARBA" id="ARBA00023326"/>
    </source>
</evidence>
<dbReference type="Proteomes" id="UP000552883">
    <property type="component" value="Unassembled WGS sequence"/>
</dbReference>
<feature type="chain" id="PRO_5032729120" evidence="4">
    <location>
        <begin position="25"/>
        <end position="470"/>
    </location>
</feature>
<proteinExistence type="predicted"/>
<dbReference type="RefSeq" id="WP_153981863.1">
    <property type="nucleotide sequence ID" value="NZ_BAAANZ010000003.1"/>
</dbReference>
<dbReference type="CDD" id="cd05379">
    <property type="entry name" value="CAP_bacterial"/>
    <property type="match status" value="1"/>
</dbReference>
<keyword evidence="2" id="KW-0326">Glycosidase</keyword>
<sequence length="470" mass="48631">MKIDRGLAVVLGAALALTPLSAAAATADGLVPSLAGSAASSAVAPTTLLATSGDVEAERLLILQQTNELRARNGLPPLRLNSALHSIAQDWSTQQARVSTMSHRPNFTSLYPSGWTYAAENVAAGYSPGSVVTAWAASPGHRANMLSSATDIGIGVATDSRGRYYFTQNFARYNVPFNWAPSAPRAVSAPVNDGSSLTVTWEAPSNSGAGALVDYVVQIKRSTSTTWTTVADGVSLTPSHTFTRPTTGVVYNIRVRAKNIYGAGAYSSVLTVRAGAPAAPTSMVVPTNEGSRLTVAWNPPTNVGAGPVTDYTIQIKRSTSTTWTTVSDGVSTNPSHTFTRTTPGVTYDVRVRAVNAAGAGALSTVLTVKAGAPTAPTALAAPVNDGTSLTVSWAAPANSGSGPVTDYVIQIKRSTSSTWSTVSDGVSTNLSHTFTNTTAGVTYNVRVQARNGSWAGLLSSVLTVRIPTET</sequence>
<evidence type="ECO:0000256" key="4">
    <source>
        <dbReference type="SAM" id="SignalP"/>
    </source>
</evidence>
<evidence type="ECO:0000256" key="2">
    <source>
        <dbReference type="ARBA" id="ARBA00023295"/>
    </source>
</evidence>
<dbReference type="GO" id="GO:0016798">
    <property type="term" value="F:hydrolase activity, acting on glycosyl bonds"/>
    <property type="evidence" value="ECO:0007669"/>
    <property type="project" value="UniProtKB-KW"/>
</dbReference>
<dbReference type="OrthoDB" id="68195at2"/>
<accession>A0A840X8G9</accession>
<dbReference type="Pfam" id="PF00041">
    <property type="entry name" value="fn3"/>
    <property type="match status" value="3"/>
</dbReference>
<dbReference type="InterPro" id="IPR050964">
    <property type="entry name" value="Striated_Muscle_Regulatory"/>
</dbReference>
<dbReference type="SUPFAM" id="SSF49265">
    <property type="entry name" value="Fibronectin type III"/>
    <property type="match status" value="2"/>
</dbReference>
<dbReference type="SUPFAM" id="SSF55797">
    <property type="entry name" value="PR-1-like"/>
    <property type="match status" value="1"/>
</dbReference>
<dbReference type="AlphaFoldDB" id="A0A840X8G9"/>
<evidence type="ECO:0000259" key="5">
    <source>
        <dbReference type="PROSITE" id="PS50853"/>
    </source>
</evidence>
<dbReference type="Gene3D" id="2.60.40.10">
    <property type="entry name" value="Immunoglobulins"/>
    <property type="match status" value="3"/>
</dbReference>
<keyword evidence="3" id="KW-0624">Polysaccharide degradation</keyword>
<evidence type="ECO:0000313" key="7">
    <source>
        <dbReference type="Proteomes" id="UP000552883"/>
    </source>
</evidence>
<dbReference type="PANTHER" id="PTHR13817:SF73">
    <property type="entry name" value="FIBRONECTIN TYPE-III DOMAIN-CONTAINING PROTEIN"/>
    <property type="match status" value="1"/>
</dbReference>
<feature type="domain" description="Fibronectin type-III" evidence="5">
    <location>
        <begin position="375"/>
        <end position="469"/>
    </location>
</feature>
<comment type="caution">
    <text evidence="6">The sequence shown here is derived from an EMBL/GenBank/DDBJ whole genome shotgun (WGS) entry which is preliminary data.</text>
</comment>
<feature type="domain" description="Fibronectin type-III" evidence="5">
    <location>
        <begin position="183"/>
        <end position="274"/>
    </location>
</feature>
<keyword evidence="2" id="KW-0378">Hydrolase</keyword>
<keyword evidence="4" id="KW-0732">Signal</keyword>
<dbReference type="PROSITE" id="PS50853">
    <property type="entry name" value="FN3"/>
    <property type="match status" value="3"/>
</dbReference>
<keyword evidence="3" id="KW-0119">Carbohydrate metabolism</keyword>
<dbReference type="InterPro" id="IPR035940">
    <property type="entry name" value="CAP_sf"/>
</dbReference>
<reference evidence="6 7" key="1">
    <citation type="submission" date="2020-08" db="EMBL/GenBank/DDBJ databases">
        <title>Sequencing the genomes of 1000 actinobacteria strains.</title>
        <authorList>
            <person name="Klenk H.-P."/>
        </authorList>
    </citation>
    <scope>NUCLEOTIDE SEQUENCE [LARGE SCALE GENOMIC DNA]</scope>
    <source>
        <strain evidence="6 7">DSM 23889</strain>
    </source>
</reference>
<dbReference type="GO" id="GO:0000272">
    <property type="term" value="P:polysaccharide catabolic process"/>
    <property type="evidence" value="ECO:0007669"/>
    <property type="project" value="UniProtKB-KW"/>
</dbReference>
<evidence type="ECO:0000313" key="6">
    <source>
        <dbReference type="EMBL" id="MBB5618660.1"/>
    </source>
</evidence>
<dbReference type="InterPro" id="IPR036116">
    <property type="entry name" value="FN3_sf"/>
</dbReference>
<dbReference type="Pfam" id="PF00188">
    <property type="entry name" value="CAP"/>
    <property type="match status" value="1"/>
</dbReference>
<dbReference type="CDD" id="cd00063">
    <property type="entry name" value="FN3"/>
    <property type="match status" value="3"/>
</dbReference>
<gene>
    <name evidence="6" type="ORF">BJ959_002156</name>
</gene>
<dbReference type="InterPro" id="IPR003961">
    <property type="entry name" value="FN3_dom"/>
</dbReference>
<protein>
    <submittedName>
        <fullName evidence="6">Uncharacterized protein YkwD</fullName>
    </submittedName>
</protein>
<dbReference type="PANTHER" id="PTHR13817">
    <property type="entry name" value="TITIN"/>
    <property type="match status" value="1"/>
</dbReference>
<dbReference type="Gene3D" id="3.40.33.10">
    <property type="entry name" value="CAP"/>
    <property type="match status" value="1"/>
</dbReference>
<evidence type="ECO:0000256" key="1">
    <source>
        <dbReference type="ARBA" id="ARBA00022737"/>
    </source>
</evidence>
<dbReference type="SMART" id="SM00060">
    <property type="entry name" value="FN3"/>
    <property type="match status" value="3"/>
</dbReference>
<dbReference type="InterPro" id="IPR014044">
    <property type="entry name" value="CAP_dom"/>
</dbReference>